<name>A0A5C1QMM7_9SPIO</name>
<dbReference type="GO" id="GO:0009269">
    <property type="term" value="P:response to desiccation"/>
    <property type="evidence" value="ECO:0007669"/>
    <property type="project" value="InterPro"/>
</dbReference>
<evidence type="ECO:0000256" key="1">
    <source>
        <dbReference type="ARBA" id="ARBA00005960"/>
    </source>
</evidence>
<dbReference type="InterPro" id="IPR004864">
    <property type="entry name" value="LEA_2"/>
</dbReference>
<dbReference type="PANTHER" id="PTHR31459:SF2">
    <property type="entry name" value="OS03G0843300 PROTEIN"/>
    <property type="match status" value="1"/>
</dbReference>
<gene>
    <name evidence="3" type="ORF">EXM22_10905</name>
</gene>
<dbReference type="AlphaFoldDB" id="A0A5C1QMM7"/>
<feature type="domain" description="Water stress and hypersensitive response" evidence="2">
    <location>
        <begin position="57"/>
        <end position="174"/>
    </location>
</feature>
<evidence type="ECO:0000313" key="4">
    <source>
        <dbReference type="Proteomes" id="UP000324209"/>
    </source>
</evidence>
<keyword evidence="4" id="KW-1185">Reference proteome</keyword>
<proteinExistence type="inferred from homology"/>
<dbReference type="OrthoDB" id="369213at2"/>
<dbReference type="KEGG" id="ock:EXM22_10905"/>
<dbReference type="PANTHER" id="PTHR31459">
    <property type="match status" value="1"/>
</dbReference>
<dbReference type="Gene3D" id="2.60.40.1820">
    <property type="match status" value="2"/>
</dbReference>
<dbReference type="SUPFAM" id="SSF117070">
    <property type="entry name" value="LEA14-like"/>
    <property type="match status" value="2"/>
</dbReference>
<evidence type="ECO:0000259" key="2">
    <source>
        <dbReference type="SMART" id="SM00769"/>
    </source>
</evidence>
<reference evidence="3 4" key="1">
    <citation type="submission" date="2019-02" db="EMBL/GenBank/DDBJ databases">
        <title>Complete Genome Sequence and Methylome Analysis of free living Spirochaetas.</title>
        <authorList>
            <person name="Fomenkov A."/>
            <person name="Dubinina G."/>
            <person name="Leshcheva N."/>
            <person name="Mikheeva N."/>
            <person name="Grabovich M."/>
            <person name="Vincze T."/>
            <person name="Roberts R.J."/>
        </authorList>
    </citation>
    <scope>NUCLEOTIDE SEQUENCE [LARGE SCALE GENOMIC DNA]</scope>
    <source>
        <strain evidence="3 4">K2</strain>
    </source>
</reference>
<dbReference type="InterPro" id="IPR045043">
    <property type="entry name" value="Lea14-like"/>
</dbReference>
<protein>
    <recommendedName>
        <fullName evidence="2">Water stress and hypersensitive response domain-containing protein</fullName>
    </recommendedName>
</protein>
<feature type="domain" description="Water stress and hypersensitive response" evidence="2">
    <location>
        <begin position="183"/>
        <end position="303"/>
    </location>
</feature>
<dbReference type="EMBL" id="CP036150">
    <property type="protein sequence ID" value="QEN08469.1"/>
    <property type="molecule type" value="Genomic_DNA"/>
</dbReference>
<sequence length="339" mass="38048">MYRLFWKWLSRYNPSHHTVEEFLFMVPFLRKISVIGLVALLSSSCVSIKEIIQEPEVSIIDVSISELSYFDITLEMELLVSNPNPVGIQLAGLDYDLLLDEVSFIKGDQDDEITVAAGGTSTVVIPITMNYQNLYQTVSSLADSRDADYQIVTGLSFMLPVLGKQRLELSHQGQFPLVRIPRFEFESLYVSSLGLLGADIIILLKAQNPNSFELYLNDFEGTLNINKQKWAELKIPETLAFASDEWTDMGFQIRLEFLSMGRTVRDLLSGEDALFYDYQGDILLGSSLELLKEATLPMNLSGEIGLTKPSSTTEGQHSSEKIEETIADNLLNLFGAYSR</sequence>
<evidence type="ECO:0000313" key="3">
    <source>
        <dbReference type="EMBL" id="QEN08469.1"/>
    </source>
</evidence>
<dbReference type="Pfam" id="PF03168">
    <property type="entry name" value="LEA_2"/>
    <property type="match status" value="2"/>
</dbReference>
<comment type="similarity">
    <text evidence="1">Belongs to the LEA type 2 family.</text>
</comment>
<organism evidence="3 4">
    <name type="scientific">Oceanispirochaeta crateris</name>
    <dbReference type="NCBI Taxonomy" id="2518645"/>
    <lineage>
        <taxon>Bacteria</taxon>
        <taxon>Pseudomonadati</taxon>
        <taxon>Spirochaetota</taxon>
        <taxon>Spirochaetia</taxon>
        <taxon>Spirochaetales</taxon>
        <taxon>Spirochaetaceae</taxon>
        <taxon>Oceanispirochaeta</taxon>
    </lineage>
</organism>
<accession>A0A5C1QMM7</accession>
<dbReference type="Proteomes" id="UP000324209">
    <property type="component" value="Chromosome"/>
</dbReference>
<dbReference type="InterPro" id="IPR013990">
    <property type="entry name" value="WHy-dom"/>
</dbReference>
<dbReference type="SMART" id="SM00769">
    <property type="entry name" value="WHy"/>
    <property type="match status" value="2"/>
</dbReference>